<dbReference type="RefSeq" id="WP_259529559.1">
    <property type="nucleotide sequence ID" value="NZ_JANLCK010000006.1"/>
</dbReference>
<organism evidence="4 5">
    <name type="scientific">Herbiconiux oxytropis</name>
    <dbReference type="NCBI Taxonomy" id="2970915"/>
    <lineage>
        <taxon>Bacteria</taxon>
        <taxon>Bacillati</taxon>
        <taxon>Actinomycetota</taxon>
        <taxon>Actinomycetes</taxon>
        <taxon>Micrococcales</taxon>
        <taxon>Microbacteriaceae</taxon>
        <taxon>Herbiconiux</taxon>
    </lineage>
</organism>
<dbReference type="InterPro" id="IPR009057">
    <property type="entry name" value="Homeodomain-like_sf"/>
</dbReference>
<dbReference type="InterPro" id="IPR050109">
    <property type="entry name" value="HTH-type_TetR-like_transc_reg"/>
</dbReference>
<name>A0AA42BUC9_9MICO</name>
<dbReference type="PROSITE" id="PS50977">
    <property type="entry name" value="HTH_TETR_2"/>
    <property type="match status" value="1"/>
</dbReference>
<evidence type="ECO:0000256" key="1">
    <source>
        <dbReference type="ARBA" id="ARBA00023125"/>
    </source>
</evidence>
<feature type="domain" description="HTH tetR-type" evidence="3">
    <location>
        <begin position="18"/>
        <end position="78"/>
    </location>
</feature>
<dbReference type="InterPro" id="IPR001647">
    <property type="entry name" value="HTH_TetR"/>
</dbReference>
<evidence type="ECO:0000256" key="2">
    <source>
        <dbReference type="PROSITE-ProRule" id="PRU00335"/>
    </source>
</evidence>
<evidence type="ECO:0000259" key="3">
    <source>
        <dbReference type="PROSITE" id="PS50977"/>
    </source>
</evidence>
<evidence type="ECO:0000313" key="4">
    <source>
        <dbReference type="EMBL" id="MCS5726772.1"/>
    </source>
</evidence>
<dbReference type="PANTHER" id="PTHR30055:SF146">
    <property type="entry name" value="HTH-TYPE TRANSCRIPTIONAL DUAL REGULATOR CECR"/>
    <property type="match status" value="1"/>
</dbReference>
<accession>A0AA42BUC9</accession>
<dbReference type="Gene3D" id="1.10.357.10">
    <property type="entry name" value="Tetracycline Repressor, domain 2"/>
    <property type="match status" value="1"/>
</dbReference>
<sequence length="207" mass="22391">MSDERVPKRGRPTAHERTLRRERILDAAVSAFAARGFGGTSLDDVAAASGVTKRTLYVDVGDKGALFTAAVEREHDRIRAVTLRSPHALLSAATEIVHVLHSDRAVALHRAVIADAPGFPELAERFYETGPGHSIAVLERALSDQTRAHDRATALYSLLLGERHRRRLLGLDPAPTRAQAAHHAAASLALLGLPLDDRSPEPMARGF</sequence>
<dbReference type="PRINTS" id="PR00455">
    <property type="entry name" value="HTHTETR"/>
</dbReference>
<keyword evidence="1 2" id="KW-0238">DNA-binding</keyword>
<dbReference type="GO" id="GO:0003700">
    <property type="term" value="F:DNA-binding transcription factor activity"/>
    <property type="evidence" value="ECO:0007669"/>
    <property type="project" value="TreeGrafter"/>
</dbReference>
<keyword evidence="5" id="KW-1185">Reference proteome</keyword>
<dbReference type="Proteomes" id="UP001165587">
    <property type="component" value="Unassembled WGS sequence"/>
</dbReference>
<reference evidence="4" key="1">
    <citation type="submission" date="2022-08" db="EMBL/GenBank/DDBJ databases">
        <authorList>
            <person name="Deng Y."/>
            <person name="Han X.-F."/>
            <person name="Zhang Y.-Q."/>
        </authorList>
    </citation>
    <scope>NUCLEOTIDE SEQUENCE</scope>
    <source>
        <strain evidence="4">CPCC 203407</strain>
    </source>
</reference>
<proteinExistence type="predicted"/>
<dbReference type="Pfam" id="PF14246">
    <property type="entry name" value="TetR_C_7"/>
    <property type="match status" value="1"/>
</dbReference>
<evidence type="ECO:0000313" key="5">
    <source>
        <dbReference type="Proteomes" id="UP001165587"/>
    </source>
</evidence>
<comment type="caution">
    <text evidence="4">The sequence shown here is derived from an EMBL/GenBank/DDBJ whole genome shotgun (WGS) entry which is preliminary data.</text>
</comment>
<dbReference type="GO" id="GO:0000976">
    <property type="term" value="F:transcription cis-regulatory region binding"/>
    <property type="evidence" value="ECO:0007669"/>
    <property type="project" value="TreeGrafter"/>
</dbReference>
<gene>
    <name evidence="4" type="ORF">N1028_12795</name>
</gene>
<dbReference type="PANTHER" id="PTHR30055">
    <property type="entry name" value="HTH-TYPE TRANSCRIPTIONAL REGULATOR RUTR"/>
    <property type="match status" value="1"/>
</dbReference>
<dbReference type="EMBL" id="JANLCK010000006">
    <property type="protein sequence ID" value="MCS5726772.1"/>
    <property type="molecule type" value="Genomic_DNA"/>
</dbReference>
<dbReference type="SUPFAM" id="SSF46689">
    <property type="entry name" value="Homeodomain-like"/>
    <property type="match status" value="1"/>
</dbReference>
<feature type="DNA-binding region" description="H-T-H motif" evidence="2">
    <location>
        <begin position="41"/>
        <end position="60"/>
    </location>
</feature>
<protein>
    <submittedName>
        <fullName evidence="4">TetR/AcrR family transcriptional regulator</fullName>
    </submittedName>
</protein>
<dbReference type="Pfam" id="PF00440">
    <property type="entry name" value="TetR_N"/>
    <property type="match status" value="1"/>
</dbReference>
<dbReference type="AlphaFoldDB" id="A0AA42BUC9"/>
<dbReference type="InterPro" id="IPR039536">
    <property type="entry name" value="TetR_C_Proteobacteria"/>
</dbReference>